<keyword evidence="4" id="KW-1185">Reference proteome</keyword>
<dbReference type="Proteomes" id="UP001630127">
    <property type="component" value="Unassembled WGS sequence"/>
</dbReference>
<evidence type="ECO:0000313" key="4">
    <source>
        <dbReference type="Proteomes" id="UP001630127"/>
    </source>
</evidence>
<dbReference type="EMBL" id="JBJUIK010000003">
    <property type="protein sequence ID" value="KAL3531820.1"/>
    <property type="molecule type" value="Genomic_DNA"/>
</dbReference>
<evidence type="ECO:0000256" key="1">
    <source>
        <dbReference type="SAM" id="MobiDB-lite"/>
    </source>
</evidence>
<reference evidence="3 4" key="1">
    <citation type="submission" date="2024-11" db="EMBL/GenBank/DDBJ databases">
        <title>A near-complete genome assembly of Cinchona calisaya.</title>
        <authorList>
            <person name="Lian D.C."/>
            <person name="Zhao X.W."/>
            <person name="Wei L."/>
        </authorList>
    </citation>
    <scope>NUCLEOTIDE SEQUENCE [LARGE SCALE GENOMIC DNA]</scope>
    <source>
        <tissue evidence="3">Nenye</tissue>
    </source>
</reference>
<feature type="chain" id="PRO_5044780213" evidence="2">
    <location>
        <begin position="27"/>
        <end position="116"/>
    </location>
</feature>
<proteinExistence type="predicted"/>
<name>A0ABD3AKY1_9GENT</name>
<comment type="caution">
    <text evidence="3">The sequence shown here is derived from an EMBL/GenBank/DDBJ whole genome shotgun (WGS) entry which is preliminary data.</text>
</comment>
<protein>
    <submittedName>
        <fullName evidence="3">Uncharacterized protein</fullName>
    </submittedName>
</protein>
<feature type="region of interest" description="Disordered" evidence="1">
    <location>
        <begin position="96"/>
        <end position="116"/>
    </location>
</feature>
<organism evidence="3 4">
    <name type="scientific">Cinchona calisaya</name>
    <dbReference type="NCBI Taxonomy" id="153742"/>
    <lineage>
        <taxon>Eukaryota</taxon>
        <taxon>Viridiplantae</taxon>
        <taxon>Streptophyta</taxon>
        <taxon>Embryophyta</taxon>
        <taxon>Tracheophyta</taxon>
        <taxon>Spermatophyta</taxon>
        <taxon>Magnoliopsida</taxon>
        <taxon>eudicotyledons</taxon>
        <taxon>Gunneridae</taxon>
        <taxon>Pentapetalae</taxon>
        <taxon>asterids</taxon>
        <taxon>lamiids</taxon>
        <taxon>Gentianales</taxon>
        <taxon>Rubiaceae</taxon>
        <taxon>Cinchonoideae</taxon>
        <taxon>Cinchoneae</taxon>
        <taxon>Cinchona</taxon>
    </lineage>
</organism>
<keyword evidence="2" id="KW-0732">Signal</keyword>
<accession>A0ABD3AKY1</accession>
<dbReference type="AlphaFoldDB" id="A0ABD3AKY1"/>
<feature type="signal peptide" evidence="2">
    <location>
        <begin position="1"/>
        <end position="26"/>
    </location>
</feature>
<sequence length="116" mass="12560">MSCCTYSSLFGLSMLVLAGIWTGVLATCMELQDPTNTVEFSSGLGFLKHTHTKKGQSDHTPSSTSSRGSERCLHVFLNARNIGLMFPTSDTVYDDENHALHSDAGPPLYAQTFSSP</sequence>
<evidence type="ECO:0000256" key="2">
    <source>
        <dbReference type="SAM" id="SignalP"/>
    </source>
</evidence>
<evidence type="ECO:0000313" key="3">
    <source>
        <dbReference type="EMBL" id="KAL3531820.1"/>
    </source>
</evidence>
<gene>
    <name evidence="3" type="ORF">ACH5RR_005341</name>
</gene>